<accession>A0A1B9GK95</accession>
<dbReference type="InterPro" id="IPR052741">
    <property type="entry name" value="Mitochondrial_HTD2"/>
</dbReference>
<reference evidence="2 3" key="1">
    <citation type="submission" date="2013-07" db="EMBL/GenBank/DDBJ databases">
        <title>The Genome Sequence of Cryptococcus heveanensis BCC8398.</title>
        <authorList>
            <consortium name="The Broad Institute Genome Sequencing Platform"/>
            <person name="Cuomo C."/>
            <person name="Litvintseva A."/>
            <person name="Chen Y."/>
            <person name="Heitman J."/>
            <person name="Sun S."/>
            <person name="Springer D."/>
            <person name="Dromer F."/>
            <person name="Young S.K."/>
            <person name="Zeng Q."/>
            <person name="Gargeya S."/>
            <person name="Fitzgerald M."/>
            <person name="Abouelleil A."/>
            <person name="Alvarado L."/>
            <person name="Berlin A.M."/>
            <person name="Chapman S.B."/>
            <person name="Dewar J."/>
            <person name="Goldberg J."/>
            <person name="Griggs A."/>
            <person name="Gujja S."/>
            <person name="Hansen M."/>
            <person name="Howarth C."/>
            <person name="Imamovic A."/>
            <person name="Larimer J."/>
            <person name="McCowan C."/>
            <person name="Murphy C."/>
            <person name="Pearson M."/>
            <person name="Priest M."/>
            <person name="Roberts A."/>
            <person name="Saif S."/>
            <person name="Shea T."/>
            <person name="Sykes S."/>
            <person name="Wortman J."/>
            <person name="Nusbaum C."/>
            <person name="Birren B."/>
        </authorList>
    </citation>
    <scope>NUCLEOTIDE SEQUENCE [LARGE SCALE GENOMIC DNA]</scope>
    <source>
        <strain evidence="2 3">BCC8398</strain>
    </source>
</reference>
<sequence length="314" mass="34230">MKWPDDVARRLRVGDNVTQVVRVPRVEFKKDMIFVQQEIFIYSGRRTRDALGEDDWSVRELRTHVFRRPESRASIAANPSPPSPSPSTSSQSQSSDNANAIADVSAKTSIKPDVEVEANDNASAVSSQDASRNTGSSVGEEEIQALKSLSIERGQDDAYHPLRSSPSDSVISSESQAPIPSISLASSSSSSSVFFTYRPDSPLLFLYSALTHNPHKVHYDHPWTVHKEGHLAPLVHGPLTATLLVELACAAGESQGKTITEFEYRATSPMVIDKDIHMSGDWSRDDTGSSSIFTLTLSAEQGGKVGMKAVAKYK</sequence>
<feature type="region of interest" description="Disordered" evidence="1">
    <location>
        <begin position="69"/>
        <end position="98"/>
    </location>
</feature>
<gene>
    <name evidence="2" type="ORF">I316_06872</name>
</gene>
<feature type="region of interest" description="Disordered" evidence="1">
    <location>
        <begin position="118"/>
        <end position="140"/>
    </location>
</feature>
<dbReference type="Proteomes" id="UP000092666">
    <property type="component" value="Unassembled WGS sequence"/>
</dbReference>
<dbReference type="AlphaFoldDB" id="A0A1B9GK95"/>
<protein>
    <recommendedName>
        <fullName evidence="4">MaoC-like domain-containing protein</fullName>
    </recommendedName>
</protein>
<dbReference type="GO" id="GO:0019171">
    <property type="term" value="F:(3R)-hydroxyacyl-[acyl-carrier-protein] dehydratase activity"/>
    <property type="evidence" value="ECO:0007669"/>
    <property type="project" value="TreeGrafter"/>
</dbReference>
<dbReference type="OrthoDB" id="3257538at2759"/>
<evidence type="ECO:0008006" key="4">
    <source>
        <dbReference type="Google" id="ProtNLM"/>
    </source>
</evidence>
<evidence type="ECO:0000313" key="2">
    <source>
        <dbReference type="EMBL" id="OCF31470.1"/>
    </source>
</evidence>
<keyword evidence="3" id="KW-1185">Reference proteome</keyword>
<reference evidence="3" key="2">
    <citation type="submission" date="2013-12" db="EMBL/GenBank/DDBJ databases">
        <title>Evolution of pathogenesis and genome organization in the Tremellales.</title>
        <authorList>
            <person name="Cuomo C."/>
            <person name="Litvintseva A."/>
            <person name="Heitman J."/>
            <person name="Chen Y."/>
            <person name="Sun S."/>
            <person name="Springer D."/>
            <person name="Dromer F."/>
            <person name="Young S."/>
            <person name="Zeng Q."/>
            <person name="Chapman S."/>
            <person name="Gujja S."/>
            <person name="Saif S."/>
            <person name="Birren B."/>
        </authorList>
    </citation>
    <scope>NUCLEOTIDE SEQUENCE [LARGE SCALE GENOMIC DNA]</scope>
    <source>
        <strain evidence="3">BCC8398</strain>
    </source>
</reference>
<dbReference type="STRING" id="1296120.A0A1B9GK95"/>
<dbReference type="PANTHER" id="PTHR28152">
    <property type="entry name" value="HYDROXYACYL-THIOESTER DEHYDRATASE TYPE 2, MITOCHONDRIAL"/>
    <property type="match status" value="1"/>
</dbReference>
<feature type="compositionally biased region" description="Low complexity" evidence="1">
    <location>
        <begin position="86"/>
        <end position="98"/>
    </location>
</feature>
<dbReference type="PANTHER" id="PTHR28152:SF1">
    <property type="entry name" value="HYDROXYACYL-THIOESTER DEHYDRATASE TYPE 2, MITOCHONDRIAL"/>
    <property type="match status" value="1"/>
</dbReference>
<dbReference type="EMBL" id="KV700134">
    <property type="protein sequence ID" value="OCF31470.1"/>
    <property type="molecule type" value="Genomic_DNA"/>
</dbReference>
<dbReference type="SUPFAM" id="SSF54637">
    <property type="entry name" value="Thioesterase/thiol ester dehydrase-isomerase"/>
    <property type="match status" value="1"/>
</dbReference>
<dbReference type="Gene3D" id="3.10.129.10">
    <property type="entry name" value="Hotdog Thioesterase"/>
    <property type="match status" value="1"/>
</dbReference>
<dbReference type="InterPro" id="IPR029069">
    <property type="entry name" value="HotDog_dom_sf"/>
</dbReference>
<feature type="compositionally biased region" description="Polar residues" evidence="1">
    <location>
        <begin position="120"/>
        <end position="137"/>
    </location>
</feature>
<proteinExistence type="predicted"/>
<name>A0A1B9GK95_9TREE</name>
<dbReference type="GO" id="GO:0005739">
    <property type="term" value="C:mitochondrion"/>
    <property type="evidence" value="ECO:0007669"/>
    <property type="project" value="TreeGrafter"/>
</dbReference>
<evidence type="ECO:0000313" key="3">
    <source>
        <dbReference type="Proteomes" id="UP000092666"/>
    </source>
</evidence>
<evidence type="ECO:0000256" key="1">
    <source>
        <dbReference type="SAM" id="MobiDB-lite"/>
    </source>
</evidence>
<organism evidence="2 3">
    <name type="scientific">Kwoniella heveanensis BCC8398</name>
    <dbReference type="NCBI Taxonomy" id="1296120"/>
    <lineage>
        <taxon>Eukaryota</taxon>
        <taxon>Fungi</taxon>
        <taxon>Dikarya</taxon>
        <taxon>Basidiomycota</taxon>
        <taxon>Agaricomycotina</taxon>
        <taxon>Tremellomycetes</taxon>
        <taxon>Tremellales</taxon>
        <taxon>Cryptococcaceae</taxon>
        <taxon>Kwoniella</taxon>
    </lineage>
</organism>